<reference evidence="13" key="1">
    <citation type="submission" date="2020-11" db="EMBL/GenBank/DDBJ databases">
        <authorList>
            <person name="Tran Van P."/>
        </authorList>
    </citation>
    <scope>NUCLEOTIDE SEQUENCE</scope>
</reference>
<dbReference type="Pfam" id="PF02709">
    <property type="entry name" value="Glyco_transf_7C"/>
    <property type="match status" value="1"/>
</dbReference>
<evidence type="ECO:0000259" key="12">
    <source>
        <dbReference type="Pfam" id="PF13733"/>
    </source>
</evidence>
<dbReference type="Proteomes" id="UP000728032">
    <property type="component" value="Unassembled WGS sequence"/>
</dbReference>
<dbReference type="Gene3D" id="3.90.550.10">
    <property type="entry name" value="Spore Coat Polysaccharide Biosynthesis Protein SpsA, Chain A"/>
    <property type="match status" value="1"/>
</dbReference>
<dbReference type="InterPro" id="IPR027791">
    <property type="entry name" value="Galactosyl_T_C"/>
</dbReference>
<dbReference type="EMBL" id="CAJPVJ010020693">
    <property type="protein sequence ID" value="CAG2177726.1"/>
    <property type="molecule type" value="Genomic_DNA"/>
</dbReference>
<dbReference type="InterPro" id="IPR029044">
    <property type="entry name" value="Nucleotide-diphossugar_trans"/>
</dbReference>
<evidence type="ECO:0000256" key="9">
    <source>
        <dbReference type="ARBA" id="ARBA00023136"/>
    </source>
</evidence>
<accession>A0A7R9MI05</accession>
<evidence type="ECO:0000313" key="13">
    <source>
        <dbReference type="EMBL" id="CAD7660588.1"/>
    </source>
</evidence>
<keyword evidence="4" id="KW-0328">Glycosyltransferase</keyword>
<dbReference type="SUPFAM" id="SSF53448">
    <property type="entry name" value="Nucleotide-diphospho-sugar transferases"/>
    <property type="match status" value="1"/>
</dbReference>
<sequence length="165" mass="19593">IGFLEALKQYDYQCFIFHDVDLIPEDDRNLYTCPDQPRHMSVAIDKFSYRLPYKDLFGGVSALTTEQFKRINGFSNEFWGWGGEDDDMSNRVRHYGYKISRYSASIARYKMLKHKGDTPNPDRYKKLYSGKRRYKTDGINNIKYKVVDLVFKRLYTWILVDLKSP</sequence>
<protein>
    <recommendedName>
        <fullName evidence="15">Beta-1,4-N-acetylgalactosaminyltransferase bre-4</fullName>
    </recommendedName>
</protein>
<keyword evidence="5" id="KW-0808">Transferase</keyword>
<feature type="non-terminal residue" evidence="13">
    <location>
        <position position="1"/>
    </location>
</feature>
<dbReference type="UniPathway" id="UPA00378"/>
<keyword evidence="9" id="KW-0472">Membrane</keyword>
<dbReference type="InterPro" id="IPR027995">
    <property type="entry name" value="Galactosyl_T_N"/>
</dbReference>
<gene>
    <name evidence="13" type="ORF">ONB1V03_LOCUS17154</name>
</gene>
<dbReference type="Pfam" id="PF13733">
    <property type="entry name" value="Glyco_transf_7N"/>
    <property type="match status" value="1"/>
</dbReference>
<feature type="domain" description="Galactosyltransferase N-terminal" evidence="12">
    <location>
        <begin position="1"/>
        <end position="34"/>
    </location>
</feature>
<evidence type="ECO:0000256" key="6">
    <source>
        <dbReference type="ARBA" id="ARBA00022692"/>
    </source>
</evidence>
<keyword evidence="6" id="KW-0812">Transmembrane</keyword>
<evidence type="ECO:0000256" key="1">
    <source>
        <dbReference type="ARBA" id="ARBA00004606"/>
    </source>
</evidence>
<dbReference type="PANTHER" id="PTHR19300:SF57">
    <property type="entry name" value="BETA-1,4-N-ACETYLGALACTOSAMINYLTRANSFERASE"/>
    <property type="match status" value="1"/>
</dbReference>
<name>A0A7R9MI05_9ACAR</name>
<dbReference type="OrthoDB" id="308464at2759"/>
<dbReference type="GO" id="GO:0016020">
    <property type="term" value="C:membrane"/>
    <property type="evidence" value="ECO:0007669"/>
    <property type="project" value="UniProtKB-SubCell"/>
</dbReference>
<feature type="domain" description="Galactosyltransferase C-terminal" evidence="11">
    <location>
        <begin position="38"/>
        <end position="115"/>
    </location>
</feature>
<keyword evidence="14" id="KW-1185">Reference proteome</keyword>
<evidence type="ECO:0000256" key="10">
    <source>
        <dbReference type="ARBA" id="ARBA00023180"/>
    </source>
</evidence>
<evidence type="ECO:0000256" key="8">
    <source>
        <dbReference type="ARBA" id="ARBA00022989"/>
    </source>
</evidence>
<evidence type="ECO:0000259" key="11">
    <source>
        <dbReference type="Pfam" id="PF02709"/>
    </source>
</evidence>
<evidence type="ECO:0000256" key="3">
    <source>
        <dbReference type="ARBA" id="ARBA00005735"/>
    </source>
</evidence>
<evidence type="ECO:0008006" key="15">
    <source>
        <dbReference type="Google" id="ProtNLM"/>
    </source>
</evidence>
<proteinExistence type="inferred from homology"/>
<dbReference type="PRINTS" id="PR02050">
    <property type="entry name" value="B14GALTRFASE"/>
</dbReference>
<evidence type="ECO:0000256" key="4">
    <source>
        <dbReference type="ARBA" id="ARBA00022676"/>
    </source>
</evidence>
<comment type="similarity">
    <text evidence="3">Belongs to the glycosyltransferase 7 family.</text>
</comment>
<dbReference type="GO" id="GO:0005794">
    <property type="term" value="C:Golgi apparatus"/>
    <property type="evidence" value="ECO:0007669"/>
    <property type="project" value="TreeGrafter"/>
</dbReference>
<evidence type="ECO:0000313" key="14">
    <source>
        <dbReference type="Proteomes" id="UP000728032"/>
    </source>
</evidence>
<keyword evidence="8" id="KW-1133">Transmembrane helix</keyword>
<comment type="pathway">
    <text evidence="2">Protein modification; protein glycosylation.</text>
</comment>
<organism evidence="13">
    <name type="scientific">Oppiella nova</name>
    <dbReference type="NCBI Taxonomy" id="334625"/>
    <lineage>
        <taxon>Eukaryota</taxon>
        <taxon>Metazoa</taxon>
        <taxon>Ecdysozoa</taxon>
        <taxon>Arthropoda</taxon>
        <taxon>Chelicerata</taxon>
        <taxon>Arachnida</taxon>
        <taxon>Acari</taxon>
        <taxon>Acariformes</taxon>
        <taxon>Sarcoptiformes</taxon>
        <taxon>Oribatida</taxon>
        <taxon>Brachypylina</taxon>
        <taxon>Oppioidea</taxon>
        <taxon>Oppiidae</taxon>
        <taxon>Oppiella</taxon>
    </lineage>
</organism>
<dbReference type="PANTHER" id="PTHR19300">
    <property type="entry name" value="BETA-1,4-GALACTOSYLTRANSFERASE"/>
    <property type="match status" value="1"/>
</dbReference>
<dbReference type="GO" id="GO:0005975">
    <property type="term" value="P:carbohydrate metabolic process"/>
    <property type="evidence" value="ECO:0007669"/>
    <property type="project" value="InterPro"/>
</dbReference>
<evidence type="ECO:0000256" key="2">
    <source>
        <dbReference type="ARBA" id="ARBA00004922"/>
    </source>
</evidence>
<comment type="subcellular location">
    <subcellularLocation>
        <location evidence="1">Membrane</location>
        <topology evidence="1">Single-pass type II membrane protein</topology>
    </subcellularLocation>
</comment>
<dbReference type="AlphaFoldDB" id="A0A7R9MI05"/>
<evidence type="ECO:0000256" key="5">
    <source>
        <dbReference type="ARBA" id="ARBA00022679"/>
    </source>
</evidence>
<dbReference type="EMBL" id="OC935518">
    <property type="protein sequence ID" value="CAD7660588.1"/>
    <property type="molecule type" value="Genomic_DNA"/>
</dbReference>
<dbReference type="GO" id="GO:0008378">
    <property type="term" value="F:galactosyltransferase activity"/>
    <property type="evidence" value="ECO:0007669"/>
    <property type="project" value="TreeGrafter"/>
</dbReference>
<evidence type="ECO:0000256" key="7">
    <source>
        <dbReference type="ARBA" id="ARBA00022968"/>
    </source>
</evidence>
<keyword evidence="10" id="KW-0325">Glycoprotein</keyword>
<dbReference type="GO" id="GO:0033842">
    <property type="term" value="F:N-acetyl-beta-glucosaminyl-derivative 4-beta-N-acetylgalactosaminyltransferase activity"/>
    <property type="evidence" value="ECO:0007669"/>
    <property type="project" value="TreeGrafter"/>
</dbReference>
<dbReference type="GO" id="GO:0006688">
    <property type="term" value="P:glycosphingolipid biosynthetic process"/>
    <property type="evidence" value="ECO:0007669"/>
    <property type="project" value="TreeGrafter"/>
</dbReference>
<keyword evidence="7" id="KW-0735">Signal-anchor</keyword>
<dbReference type="InterPro" id="IPR003859">
    <property type="entry name" value="Galactosyl_T"/>
</dbReference>